<accession>A0ABT6SA53</accession>
<evidence type="ECO:0000313" key="3">
    <source>
        <dbReference type="Proteomes" id="UP001223978"/>
    </source>
</evidence>
<comment type="caution">
    <text evidence="2">The sequence shown here is derived from an EMBL/GenBank/DDBJ whole genome shotgun (WGS) entry which is preliminary data.</text>
</comment>
<organism evidence="2 3">
    <name type="scientific">Streptomyces cavernicola</name>
    <dbReference type="NCBI Taxonomy" id="3043613"/>
    <lineage>
        <taxon>Bacteria</taxon>
        <taxon>Bacillati</taxon>
        <taxon>Actinomycetota</taxon>
        <taxon>Actinomycetes</taxon>
        <taxon>Kitasatosporales</taxon>
        <taxon>Streptomycetaceae</taxon>
        <taxon>Streptomyces</taxon>
    </lineage>
</organism>
<dbReference type="EMBL" id="JASCIQ010000013">
    <property type="protein sequence ID" value="MDI3405055.1"/>
    <property type="molecule type" value="Genomic_DNA"/>
</dbReference>
<dbReference type="SMART" id="SM00860">
    <property type="entry name" value="SMI1_KNR4"/>
    <property type="match status" value="1"/>
</dbReference>
<gene>
    <name evidence="2" type="ORF">QIS96_14670</name>
</gene>
<dbReference type="SUPFAM" id="SSF160631">
    <property type="entry name" value="SMI1/KNR4-like"/>
    <property type="match status" value="1"/>
</dbReference>
<reference evidence="2 3" key="1">
    <citation type="submission" date="2023-05" db="EMBL/GenBank/DDBJ databases">
        <title>Draft genome sequence of Streptomyces sp. B-S-A6 isolated from a cave soil in Thailand.</title>
        <authorList>
            <person name="Chamroensaksri N."/>
            <person name="Muangham S."/>
        </authorList>
    </citation>
    <scope>NUCLEOTIDE SEQUENCE [LARGE SCALE GENOMIC DNA]</scope>
    <source>
        <strain evidence="2 3">B-S-A6</strain>
    </source>
</reference>
<protein>
    <submittedName>
        <fullName evidence="2">SMI1/KNR4 family protein</fullName>
    </submittedName>
</protein>
<evidence type="ECO:0000313" key="2">
    <source>
        <dbReference type="EMBL" id="MDI3405055.1"/>
    </source>
</evidence>
<proteinExistence type="predicted"/>
<dbReference type="InterPro" id="IPR037883">
    <property type="entry name" value="Knr4/Smi1-like_sf"/>
</dbReference>
<keyword evidence="3" id="KW-1185">Reference proteome</keyword>
<evidence type="ECO:0000259" key="1">
    <source>
        <dbReference type="SMART" id="SM00860"/>
    </source>
</evidence>
<dbReference type="Pfam" id="PF14568">
    <property type="entry name" value="SUKH_6"/>
    <property type="match status" value="1"/>
</dbReference>
<name>A0ABT6SA53_9ACTN</name>
<dbReference type="Proteomes" id="UP001223978">
    <property type="component" value="Unassembled WGS sequence"/>
</dbReference>
<dbReference type="InterPro" id="IPR018958">
    <property type="entry name" value="Knr4/Smi1-like_dom"/>
</dbReference>
<feature type="domain" description="Knr4/Smi1-like" evidence="1">
    <location>
        <begin position="16"/>
        <end position="131"/>
    </location>
</feature>
<dbReference type="RefSeq" id="WP_282542995.1">
    <property type="nucleotide sequence ID" value="NZ_JASCIQ010000013.1"/>
</dbReference>
<sequence>MWRPAAGLAQVQFRAPVPPADPAEAERRLGGPLPGQLVALLRESDGIEGPYGEDLVWPLSRIVADNLHFWSDRSLAELYMPFTPLLFFGDDGGGDQFAFVRTPARPDVFVWEHEDDSRRWVARDLRDHLSRTASP</sequence>
<dbReference type="Gene3D" id="3.40.1580.10">
    <property type="entry name" value="SMI1/KNR4-like"/>
    <property type="match status" value="1"/>
</dbReference>